<proteinExistence type="predicted"/>
<dbReference type="AlphaFoldDB" id="A0A368KMC8"/>
<dbReference type="PANTHER" id="PTHR35400:SF1">
    <property type="entry name" value="SLR1083 PROTEIN"/>
    <property type="match status" value="1"/>
</dbReference>
<feature type="domain" description="Putative restriction endonuclease" evidence="1">
    <location>
        <begin position="22"/>
        <end position="188"/>
    </location>
</feature>
<name>A0A368KMC8_9BACT</name>
<dbReference type="PANTHER" id="PTHR35400">
    <property type="entry name" value="SLR1083 PROTEIN"/>
    <property type="match status" value="1"/>
</dbReference>
<dbReference type="RefSeq" id="WP_114371990.1">
    <property type="nucleotide sequence ID" value="NZ_QPEX01000045.1"/>
</dbReference>
<organism evidence="2 3">
    <name type="scientific">Bremerella cremea</name>
    <dbReference type="NCBI Taxonomy" id="1031537"/>
    <lineage>
        <taxon>Bacteria</taxon>
        <taxon>Pseudomonadati</taxon>
        <taxon>Planctomycetota</taxon>
        <taxon>Planctomycetia</taxon>
        <taxon>Pirellulales</taxon>
        <taxon>Pirellulaceae</taxon>
        <taxon>Bremerella</taxon>
    </lineage>
</organism>
<dbReference type="Pfam" id="PF05685">
    <property type="entry name" value="Uma2"/>
    <property type="match status" value="1"/>
</dbReference>
<dbReference type="InterPro" id="IPR008538">
    <property type="entry name" value="Uma2"/>
</dbReference>
<dbReference type="Gene3D" id="3.90.1570.10">
    <property type="entry name" value="tt1808, chain A"/>
    <property type="match status" value="1"/>
</dbReference>
<keyword evidence="2" id="KW-0378">Hydrolase</keyword>
<accession>A0A368KMC8</accession>
<keyword evidence="2" id="KW-0255">Endonuclease</keyword>
<gene>
    <name evidence="2" type="ORF">DTL42_21335</name>
</gene>
<reference evidence="2 3" key="1">
    <citation type="submission" date="2018-07" db="EMBL/GenBank/DDBJ databases">
        <title>Comparative genomes isolates from brazilian mangrove.</title>
        <authorList>
            <person name="De Araujo J.E."/>
            <person name="Taketani R.G."/>
            <person name="Silva M.C.P."/>
            <person name="Lourenco M.V."/>
            <person name="Oliveira V.M."/>
            <person name="Andreote F.D."/>
        </authorList>
    </citation>
    <scope>NUCLEOTIDE SEQUENCE [LARGE SCALE GENOMIC DNA]</scope>
    <source>
        <strain evidence="2 3">HEX PRIS-MGV</strain>
    </source>
</reference>
<dbReference type="GO" id="GO:0004519">
    <property type="term" value="F:endonuclease activity"/>
    <property type="evidence" value="ECO:0007669"/>
    <property type="project" value="UniProtKB-KW"/>
</dbReference>
<keyword evidence="2" id="KW-0540">Nuclease</keyword>
<dbReference type="OrthoDB" id="9789502at2"/>
<sequence>MASHLEFNTPVAPPLPLRRFSVEQYHRLGEMGVLTPEDRVELLEGWIVEKMNQRPIHGFIVRVLNEFFLRELPKGWLCQCQLPITSERSEPEPDIAIVCGAHEDFRNRHPSGTDCRLVIEVADTSLERDRAKAEIYRTAGVREYWVVNIPDQRLERYDFSDRQSDWQPTLIPSDSQVVLTLPDQELTLDLNRIFK</sequence>
<dbReference type="Proteomes" id="UP000253562">
    <property type="component" value="Unassembled WGS sequence"/>
</dbReference>
<dbReference type="CDD" id="cd06260">
    <property type="entry name" value="DUF820-like"/>
    <property type="match status" value="1"/>
</dbReference>
<dbReference type="EMBL" id="QPEX01000045">
    <property type="protein sequence ID" value="RCS41123.1"/>
    <property type="molecule type" value="Genomic_DNA"/>
</dbReference>
<evidence type="ECO:0000313" key="2">
    <source>
        <dbReference type="EMBL" id="RCS41123.1"/>
    </source>
</evidence>
<evidence type="ECO:0000313" key="3">
    <source>
        <dbReference type="Proteomes" id="UP000253562"/>
    </source>
</evidence>
<evidence type="ECO:0000259" key="1">
    <source>
        <dbReference type="Pfam" id="PF05685"/>
    </source>
</evidence>
<dbReference type="InterPro" id="IPR011335">
    <property type="entry name" value="Restrct_endonuc-II-like"/>
</dbReference>
<protein>
    <submittedName>
        <fullName evidence="2">Uma2 family endonuclease</fullName>
    </submittedName>
</protein>
<comment type="caution">
    <text evidence="2">The sequence shown here is derived from an EMBL/GenBank/DDBJ whole genome shotgun (WGS) entry which is preliminary data.</text>
</comment>
<dbReference type="InterPro" id="IPR012296">
    <property type="entry name" value="Nuclease_put_TT1808"/>
</dbReference>
<dbReference type="SUPFAM" id="SSF52980">
    <property type="entry name" value="Restriction endonuclease-like"/>
    <property type="match status" value="1"/>
</dbReference>